<dbReference type="PANTHER" id="PTHR38887">
    <property type="entry name" value="CHROMOSOME 21, WHOLE GENOME SHOTGUN SEQUENCE"/>
    <property type="match status" value="1"/>
</dbReference>
<dbReference type="AlphaFoldDB" id="A0A166BDF2"/>
<feature type="compositionally biased region" description="Basic residues" evidence="1">
    <location>
        <begin position="506"/>
        <end position="517"/>
    </location>
</feature>
<accession>A0A166BDF2</accession>
<feature type="compositionally biased region" description="Polar residues" evidence="1">
    <location>
        <begin position="132"/>
        <end position="154"/>
    </location>
</feature>
<feature type="region of interest" description="Disordered" evidence="1">
    <location>
        <begin position="574"/>
        <end position="609"/>
    </location>
</feature>
<sequence length="609" mass="66877">MSSSTQTIPVAPQWTQSGPPPSSYDPQRPWNSSSSHQQWLPQEDPPLPPPGQGPGQWVWAPGQTSSPQSEQPPQAGLSRQRSMPALQDEKRETDQKSMYLGKPPSLPPRRSLEQRPSASTSQLPGAYPGPPQQSQDQASFPPNNQQEQGRSASPSEMLPPPPTYTDLFAGETHPVPAQLTPLSRPMCLPQIASGFDAPFVRAHGPDAEAAGVSEEDWLAFLDALNIAMTASPPLRIVDLVGYAIGFVPNPYTFVASIFLRQTSQAGMHKLQKTLTDRLLEHANATFFEPRGLKVRLMKTAAMRRFCESDPNGSRRGQLSGIAASGMGVIQNRLDTNALPKIPIFGKIAGQVAGRVGEMLNHPQRGGPNGNVSGTIIRKTNLPQGSPVDGPPADNVTCSRLNDLAGSIAPVCFDVPPPRAPENAIDRLLAMAESSGRLPTVDHDGSKGGFKQIIGRVGDTTKNRTKMKGVSVKDVKSLKNMRKQVMKANKHLKKEEMVVTSTGKQVPVKKQKGPVRRNGKSDAQEMLATEERELFFLFFWVVVWVVLFNKEHDTEIRNTQLADNMQDETYNDQQWQEEMARETQGRPAGPQYKPYQPPERASTRQILMQK</sequence>
<gene>
    <name evidence="2" type="ORF">FIBSPDRAFT_936892</name>
</gene>
<feature type="region of interest" description="Disordered" evidence="1">
    <location>
        <begin position="498"/>
        <end position="519"/>
    </location>
</feature>
<proteinExistence type="predicted"/>
<name>A0A166BDF2_9AGAM</name>
<keyword evidence="3" id="KW-1185">Reference proteome</keyword>
<dbReference type="Pfam" id="PF15496">
    <property type="entry name" value="DUF4646"/>
    <property type="match status" value="1"/>
</dbReference>
<evidence type="ECO:0000256" key="1">
    <source>
        <dbReference type="SAM" id="MobiDB-lite"/>
    </source>
</evidence>
<dbReference type="STRING" id="436010.A0A166BDF2"/>
<reference evidence="2 3" key="1">
    <citation type="journal article" date="2016" name="Mol. Biol. Evol.">
        <title>Comparative Genomics of Early-Diverging Mushroom-Forming Fungi Provides Insights into the Origins of Lignocellulose Decay Capabilities.</title>
        <authorList>
            <person name="Nagy L.G."/>
            <person name="Riley R."/>
            <person name="Tritt A."/>
            <person name="Adam C."/>
            <person name="Daum C."/>
            <person name="Floudas D."/>
            <person name="Sun H."/>
            <person name="Yadav J.S."/>
            <person name="Pangilinan J."/>
            <person name="Larsson K.H."/>
            <person name="Matsuura K."/>
            <person name="Barry K."/>
            <person name="Labutti K."/>
            <person name="Kuo R."/>
            <person name="Ohm R.A."/>
            <person name="Bhattacharya S.S."/>
            <person name="Shirouzu T."/>
            <person name="Yoshinaga Y."/>
            <person name="Martin F.M."/>
            <person name="Grigoriev I.V."/>
            <person name="Hibbett D.S."/>
        </authorList>
    </citation>
    <scope>NUCLEOTIDE SEQUENCE [LARGE SCALE GENOMIC DNA]</scope>
    <source>
        <strain evidence="2 3">CBS 109695</strain>
    </source>
</reference>
<dbReference type="PANTHER" id="PTHR38887:SF1">
    <property type="entry name" value="RAS MODIFICATION PROTEIN ERF4"/>
    <property type="match status" value="1"/>
</dbReference>
<organism evidence="2 3">
    <name type="scientific">Athelia psychrophila</name>
    <dbReference type="NCBI Taxonomy" id="1759441"/>
    <lineage>
        <taxon>Eukaryota</taxon>
        <taxon>Fungi</taxon>
        <taxon>Dikarya</taxon>
        <taxon>Basidiomycota</taxon>
        <taxon>Agaricomycotina</taxon>
        <taxon>Agaricomycetes</taxon>
        <taxon>Agaricomycetidae</taxon>
        <taxon>Atheliales</taxon>
        <taxon>Atheliaceae</taxon>
        <taxon>Athelia</taxon>
    </lineage>
</organism>
<feature type="compositionally biased region" description="Polar residues" evidence="1">
    <location>
        <begin position="1"/>
        <end position="17"/>
    </location>
</feature>
<dbReference type="InterPro" id="IPR028018">
    <property type="entry name" value="DUF4646"/>
</dbReference>
<dbReference type="InterPro" id="IPR053221">
    <property type="entry name" value="Burnettramic_acid_biosynth"/>
</dbReference>
<feature type="compositionally biased region" description="Polar residues" evidence="1">
    <location>
        <begin position="114"/>
        <end position="123"/>
    </location>
</feature>
<feature type="region of interest" description="Disordered" evidence="1">
    <location>
        <begin position="360"/>
        <end position="388"/>
    </location>
</feature>
<dbReference type="Proteomes" id="UP000076532">
    <property type="component" value="Unassembled WGS sequence"/>
</dbReference>
<evidence type="ECO:0000313" key="2">
    <source>
        <dbReference type="EMBL" id="KZP12528.1"/>
    </source>
</evidence>
<evidence type="ECO:0000313" key="3">
    <source>
        <dbReference type="Proteomes" id="UP000076532"/>
    </source>
</evidence>
<protein>
    <submittedName>
        <fullName evidence="2">Uncharacterized protein</fullName>
    </submittedName>
</protein>
<feature type="region of interest" description="Disordered" evidence="1">
    <location>
        <begin position="1"/>
        <end position="170"/>
    </location>
</feature>
<feature type="compositionally biased region" description="Low complexity" evidence="1">
    <location>
        <begin position="55"/>
        <end position="74"/>
    </location>
</feature>
<feature type="compositionally biased region" description="Pro residues" evidence="1">
    <location>
        <begin position="43"/>
        <end position="52"/>
    </location>
</feature>
<dbReference type="EMBL" id="KV417646">
    <property type="protein sequence ID" value="KZP12528.1"/>
    <property type="molecule type" value="Genomic_DNA"/>
</dbReference>
<dbReference type="OrthoDB" id="3267068at2759"/>